<feature type="binding site" evidence="5">
    <location>
        <position position="298"/>
    </location>
    <ligand>
        <name>FAD</name>
        <dbReference type="ChEBI" id="CHEBI:57692"/>
    </ligand>
</feature>
<name>A0A0L6CPD2_9MICO</name>
<dbReference type="STRING" id="1631356.VV01_19885"/>
<feature type="binding site" evidence="5">
    <location>
        <position position="51"/>
    </location>
    <ligand>
        <name>FAD</name>
        <dbReference type="ChEBI" id="CHEBI:57692"/>
    </ligand>
</feature>
<dbReference type="PRINTS" id="PR00368">
    <property type="entry name" value="FADPNR"/>
</dbReference>
<dbReference type="Gene3D" id="3.30.390.30">
    <property type="match status" value="1"/>
</dbReference>
<dbReference type="PANTHER" id="PTHR43014">
    <property type="entry name" value="MERCURIC REDUCTASE"/>
    <property type="match status" value="1"/>
</dbReference>
<dbReference type="InterPro" id="IPR036188">
    <property type="entry name" value="FAD/NAD-bd_sf"/>
</dbReference>
<dbReference type="Pfam" id="PF02852">
    <property type="entry name" value="Pyr_redox_dim"/>
    <property type="match status" value="1"/>
</dbReference>
<feature type="binding site" evidence="5">
    <location>
        <position position="257"/>
    </location>
    <ligand>
        <name>NAD(+)</name>
        <dbReference type="ChEBI" id="CHEBI:57540"/>
    </ligand>
</feature>
<keyword evidence="5" id="KW-0547">Nucleotide-binding</keyword>
<feature type="domain" description="Pyridine nucleotide-disulphide oxidoreductase dimerisation" evidence="7">
    <location>
        <begin position="334"/>
        <end position="444"/>
    </location>
</feature>
<evidence type="ECO:0000313" key="10">
    <source>
        <dbReference type="Proteomes" id="UP000037397"/>
    </source>
</evidence>
<evidence type="ECO:0000256" key="1">
    <source>
        <dbReference type="ARBA" id="ARBA00007532"/>
    </source>
</evidence>
<accession>A0A0L6CPD2</accession>
<dbReference type="SUPFAM" id="SSF51905">
    <property type="entry name" value="FAD/NAD(P)-binding domain"/>
    <property type="match status" value="1"/>
</dbReference>
<sequence length="453" mass="47609">MSVDVLVIGWGKGGKTLAGALGRAGEQVAVVERSPQMYGGTCINIACVPTKALVVQAEKKRESDDAATWFAASVTKRDALTAKLRARNHAMLDEVDTVTLIDGTARFVGPHEVEVTGGDDVLRVTAETVVINTGTEPARPPIPGVDGPRVLDSTQIQHVDPFPRRLVVVGGGFIGLEFAGMFARFGSEVTVLEQGERLLPGEDADVARVVEQTMTDAGVTFRFGAGASSFDDDGAQVTVAVDGGDDLVADAVLLATGRTPVTKDLGLDVAGVDTDERGFVRVDDHLRTSVDGVYAVGDVNGGPQFTYISLDDNRVVMSALTGDGSRTTKDRVAVPTTTFITPPFARVGLNVTQAREQGRPVKVASKAVADIAAMPRPKIVEETHGVIGFVVDAETDEVLGATLFCVDAQELINLVALAMRAGVTATQLRDGIWTHPSSTEALNEVLAGLKPLA</sequence>
<keyword evidence="3 5" id="KW-0274">FAD</keyword>
<dbReference type="GO" id="GO:0003955">
    <property type="term" value="F:NAD(P)H dehydrogenase (quinone) activity"/>
    <property type="evidence" value="ECO:0007669"/>
    <property type="project" value="TreeGrafter"/>
</dbReference>
<dbReference type="OrthoDB" id="9800167at2"/>
<evidence type="ECO:0000256" key="3">
    <source>
        <dbReference type="ARBA" id="ARBA00022827"/>
    </source>
</evidence>
<keyword evidence="5" id="KW-0520">NAD</keyword>
<dbReference type="InterPro" id="IPR023753">
    <property type="entry name" value="FAD/NAD-binding_dom"/>
</dbReference>
<evidence type="ECO:0000313" key="9">
    <source>
        <dbReference type="EMBL" id="KNX39619.1"/>
    </source>
</evidence>
<evidence type="ECO:0000256" key="6">
    <source>
        <dbReference type="PIRSR" id="PIRSR000350-4"/>
    </source>
</evidence>
<feature type="binding site" evidence="5">
    <location>
        <position position="193"/>
    </location>
    <ligand>
        <name>NAD(+)</name>
        <dbReference type="ChEBI" id="CHEBI:57540"/>
    </ligand>
</feature>
<reference evidence="10" key="1">
    <citation type="submission" date="2015-03" db="EMBL/GenBank/DDBJ databases">
        <title>Luteipulveratus halotolerans sp. nov., a novel actinobacterium (Dermacoccaceae) from Sarawak, Malaysia.</title>
        <authorList>
            <person name="Juboi H."/>
            <person name="Basik A."/>
            <person name="Shamsul S.S."/>
            <person name="Arnold P."/>
            <person name="Schmitt E.K."/>
            <person name="Sanglier J.-J."/>
            <person name="Yeo T."/>
        </authorList>
    </citation>
    <scope>NUCLEOTIDE SEQUENCE [LARGE SCALE GENOMIC DNA]</scope>
    <source>
        <strain evidence="10">C296001</strain>
    </source>
</reference>
<feature type="binding site" evidence="5">
    <location>
        <begin position="170"/>
        <end position="177"/>
    </location>
    <ligand>
        <name>NAD(+)</name>
        <dbReference type="ChEBI" id="CHEBI:57540"/>
    </ligand>
</feature>
<evidence type="ECO:0000256" key="5">
    <source>
        <dbReference type="PIRSR" id="PIRSR000350-3"/>
    </source>
</evidence>
<feature type="domain" description="FAD/NAD(P)-binding" evidence="8">
    <location>
        <begin position="4"/>
        <end position="308"/>
    </location>
</feature>
<keyword evidence="10" id="KW-1185">Reference proteome</keyword>
<dbReference type="InterPro" id="IPR001100">
    <property type="entry name" value="Pyr_nuc-diS_OxRdtase"/>
</dbReference>
<comment type="caution">
    <text evidence="9">The sequence shown here is derived from an EMBL/GenBank/DDBJ whole genome shotgun (WGS) entry which is preliminary data.</text>
</comment>
<gene>
    <name evidence="9" type="ORF">VV01_19885</name>
</gene>
<dbReference type="Pfam" id="PF07992">
    <property type="entry name" value="Pyr_redox_2"/>
    <property type="match status" value="1"/>
</dbReference>
<dbReference type="SUPFAM" id="SSF55424">
    <property type="entry name" value="FAD/NAD-linked reductases, dimerisation (C-terminal) domain"/>
    <property type="match status" value="1"/>
</dbReference>
<organism evidence="9 10">
    <name type="scientific">Luteipulveratus halotolerans</name>
    <dbReference type="NCBI Taxonomy" id="1631356"/>
    <lineage>
        <taxon>Bacteria</taxon>
        <taxon>Bacillati</taxon>
        <taxon>Actinomycetota</taxon>
        <taxon>Actinomycetes</taxon>
        <taxon>Micrococcales</taxon>
        <taxon>Dermacoccaceae</taxon>
        <taxon>Luteipulveratus</taxon>
    </lineage>
</organism>
<dbReference type="PATRIC" id="fig|1631356.3.peg.3993"/>
<evidence type="ECO:0000256" key="4">
    <source>
        <dbReference type="PIRSR" id="PIRSR000350-2"/>
    </source>
</evidence>
<dbReference type="InterPro" id="IPR004099">
    <property type="entry name" value="Pyr_nucl-diS_OxRdtase_dimer"/>
</dbReference>
<comment type="similarity">
    <text evidence="1">Belongs to the class-I pyridine nucleotide-disulfide oxidoreductase family.</text>
</comment>
<feature type="disulfide bond" description="Redox-active" evidence="6">
    <location>
        <begin position="42"/>
        <end position="47"/>
    </location>
</feature>
<dbReference type="PANTHER" id="PTHR43014:SF4">
    <property type="entry name" value="PYRIDINE NUCLEOTIDE-DISULFIDE OXIDOREDUCTASE RCLA-RELATED"/>
    <property type="match status" value="1"/>
</dbReference>
<proteinExistence type="inferred from homology"/>
<feature type="active site" description="Proton acceptor" evidence="4">
    <location>
        <position position="435"/>
    </location>
</feature>
<dbReference type="PRINTS" id="PR00411">
    <property type="entry name" value="PNDRDTASEI"/>
</dbReference>
<comment type="cofactor">
    <cofactor evidence="5">
        <name>FAD</name>
        <dbReference type="ChEBI" id="CHEBI:57692"/>
    </cofactor>
    <text evidence="5">Binds 1 FAD per subunit.</text>
</comment>
<dbReference type="GO" id="GO:0050660">
    <property type="term" value="F:flavin adenine dinucleotide binding"/>
    <property type="evidence" value="ECO:0007669"/>
    <property type="project" value="TreeGrafter"/>
</dbReference>
<dbReference type="Proteomes" id="UP000037397">
    <property type="component" value="Unassembled WGS sequence"/>
</dbReference>
<keyword evidence="2" id="KW-0285">Flavoprotein</keyword>
<evidence type="ECO:0000259" key="8">
    <source>
        <dbReference type="Pfam" id="PF07992"/>
    </source>
</evidence>
<dbReference type="EMBL" id="LAIR01000002">
    <property type="protein sequence ID" value="KNX39619.1"/>
    <property type="molecule type" value="Genomic_DNA"/>
</dbReference>
<dbReference type="InterPro" id="IPR016156">
    <property type="entry name" value="FAD/NAD-linked_Rdtase_dimer_sf"/>
</dbReference>
<evidence type="ECO:0000259" key="7">
    <source>
        <dbReference type="Pfam" id="PF02852"/>
    </source>
</evidence>
<dbReference type="AlphaFoldDB" id="A0A0L6CPD2"/>
<dbReference type="PIRSF" id="PIRSF000350">
    <property type="entry name" value="Mercury_reductase_MerA"/>
    <property type="match status" value="1"/>
</dbReference>
<protein>
    <submittedName>
        <fullName evidence="9">Pyridine nucleotide-disulfide oxidoreductase</fullName>
    </submittedName>
</protein>
<evidence type="ECO:0000256" key="2">
    <source>
        <dbReference type="ARBA" id="ARBA00022630"/>
    </source>
</evidence>
<dbReference type="Gene3D" id="3.50.50.60">
    <property type="entry name" value="FAD/NAD(P)-binding domain"/>
    <property type="match status" value="2"/>
</dbReference>